<accession>A0A8S5MZR3</accession>
<feature type="compositionally biased region" description="Basic and acidic residues" evidence="1">
    <location>
        <begin position="77"/>
        <end position="96"/>
    </location>
</feature>
<dbReference type="EMBL" id="BK015024">
    <property type="protein sequence ID" value="DAD87692.1"/>
    <property type="molecule type" value="Genomic_DNA"/>
</dbReference>
<proteinExistence type="predicted"/>
<sequence>MAYYVKVKPEVKERILPSFVTGTKSADGNIILFQSDLNGVTGLTLSERAEKVGGALLTPEQTRMEIDGTVENPAKCYDPDEVKEDAAKKESEVYNG</sequence>
<evidence type="ECO:0000256" key="1">
    <source>
        <dbReference type="SAM" id="MobiDB-lite"/>
    </source>
</evidence>
<feature type="region of interest" description="Disordered" evidence="1">
    <location>
        <begin position="71"/>
        <end position="96"/>
    </location>
</feature>
<evidence type="ECO:0000313" key="2">
    <source>
        <dbReference type="EMBL" id="DAD87692.1"/>
    </source>
</evidence>
<protein>
    <submittedName>
        <fullName evidence="2">Uncharacterized protein</fullName>
    </submittedName>
</protein>
<reference evidence="2" key="1">
    <citation type="journal article" date="2021" name="Proc. Natl. Acad. Sci. U.S.A.">
        <title>A Catalog of Tens of Thousands of Viruses from Human Metagenomes Reveals Hidden Associations with Chronic Diseases.</title>
        <authorList>
            <person name="Tisza M.J."/>
            <person name="Buck C.B."/>
        </authorList>
    </citation>
    <scope>NUCLEOTIDE SEQUENCE</scope>
    <source>
        <strain evidence="2">Ctyhm34</strain>
    </source>
</reference>
<name>A0A8S5MZR3_9CAUD</name>
<organism evidence="2">
    <name type="scientific">Podoviridae sp. ctyhm34</name>
    <dbReference type="NCBI Taxonomy" id="2826595"/>
    <lineage>
        <taxon>Viruses</taxon>
        <taxon>Duplodnaviria</taxon>
        <taxon>Heunggongvirae</taxon>
        <taxon>Uroviricota</taxon>
        <taxon>Caudoviricetes</taxon>
    </lineage>
</organism>